<keyword evidence="5" id="KW-0031">Aminopeptidase</keyword>
<organism evidence="11">
    <name type="scientific">Odontella aurita</name>
    <dbReference type="NCBI Taxonomy" id="265563"/>
    <lineage>
        <taxon>Eukaryota</taxon>
        <taxon>Sar</taxon>
        <taxon>Stramenopiles</taxon>
        <taxon>Ochrophyta</taxon>
        <taxon>Bacillariophyta</taxon>
        <taxon>Mediophyceae</taxon>
        <taxon>Biddulphiophycidae</taxon>
        <taxon>Eupodiscales</taxon>
        <taxon>Odontellaceae</taxon>
        <taxon>Odontella</taxon>
    </lineage>
</organism>
<evidence type="ECO:0000256" key="4">
    <source>
        <dbReference type="ARBA" id="ARBA00012568"/>
    </source>
</evidence>
<comment type="subcellular location">
    <subcellularLocation>
        <location evidence="2">Cytoplasm</location>
    </subcellularLocation>
</comment>
<dbReference type="InterPro" id="IPR005944">
    <property type="entry name" value="Pro_iminopeptidase"/>
</dbReference>
<dbReference type="InterPro" id="IPR000073">
    <property type="entry name" value="AB_hydrolase_1"/>
</dbReference>
<sequence>MDVGGGISLWYRTWGNRESGIPVLFVHGGPGNSAADYRNMNARFFDANQYFVIEPDQRGTGRSQPSVWDDISNVRHYDDLTIGTMSRDFELLRLDLGIDRWLVFGGSWGSTLGLDYTLRYPQRCLGAILRGIFLDARSEFDAIYRRSSFNGNDRLLSEFDAFLEPARREARTSGEDDVDPDDSERIVRLYERLVRKGDRDAIWRWYIFEMNIMEEDPAERRKYDVIEEEDFMEAGSVAFFESRLFLHGLFEEPMNLLGRVGTSSHRIKTAFADSGAEIGSAGGGDVTPDSSASLHYWICQGKRDEICPMRYAEELVGALEEASIPIEAHFVDGGHKASSPAVAKCLEERVKDFAKYFDRRIESS</sequence>
<dbReference type="Gene3D" id="3.40.50.1820">
    <property type="entry name" value="alpha/beta hydrolase"/>
    <property type="match status" value="1"/>
</dbReference>
<dbReference type="InterPro" id="IPR029058">
    <property type="entry name" value="AB_hydrolase_fold"/>
</dbReference>
<evidence type="ECO:0000256" key="7">
    <source>
        <dbReference type="ARBA" id="ARBA00022670"/>
    </source>
</evidence>
<name>A0A7S4HSU4_9STRA</name>
<evidence type="ECO:0000256" key="2">
    <source>
        <dbReference type="ARBA" id="ARBA00004496"/>
    </source>
</evidence>
<dbReference type="PANTHER" id="PTHR43722:SF1">
    <property type="entry name" value="PROLINE IMINOPEPTIDASE"/>
    <property type="match status" value="1"/>
</dbReference>
<keyword evidence="6" id="KW-0963">Cytoplasm</keyword>
<evidence type="ECO:0000256" key="6">
    <source>
        <dbReference type="ARBA" id="ARBA00022490"/>
    </source>
</evidence>
<dbReference type="AlphaFoldDB" id="A0A7S4HSU4"/>
<dbReference type="GO" id="GO:0005737">
    <property type="term" value="C:cytoplasm"/>
    <property type="evidence" value="ECO:0007669"/>
    <property type="project" value="UniProtKB-SubCell"/>
</dbReference>
<comment type="catalytic activity">
    <reaction evidence="1">
        <text>Release of N-terminal proline from a peptide.</text>
        <dbReference type="EC" id="3.4.11.5"/>
    </reaction>
</comment>
<dbReference type="Pfam" id="PF00561">
    <property type="entry name" value="Abhydrolase_1"/>
    <property type="match status" value="1"/>
</dbReference>
<evidence type="ECO:0000256" key="3">
    <source>
        <dbReference type="ARBA" id="ARBA00010088"/>
    </source>
</evidence>
<dbReference type="GO" id="GO:0004177">
    <property type="term" value="F:aminopeptidase activity"/>
    <property type="evidence" value="ECO:0007669"/>
    <property type="project" value="UniProtKB-KW"/>
</dbReference>
<evidence type="ECO:0000256" key="5">
    <source>
        <dbReference type="ARBA" id="ARBA00022438"/>
    </source>
</evidence>
<comment type="similarity">
    <text evidence="3">Belongs to the peptidase S33 family.</text>
</comment>
<evidence type="ECO:0000256" key="8">
    <source>
        <dbReference type="ARBA" id="ARBA00022801"/>
    </source>
</evidence>
<dbReference type="GO" id="GO:0006508">
    <property type="term" value="P:proteolysis"/>
    <property type="evidence" value="ECO:0007669"/>
    <property type="project" value="UniProtKB-KW"/>
</dbReference>
<dbReference type="SUPFAM" id="SSF53474">
    <property type="entry name" value="alpha/beta-Hydrolases"/>
    <property type="match status" value="1"/>
</dbReference>
<proteinExistence type="inferred from homology"/>
<evidence type="ECO:0000256" key="1">
    <source>
        <dbReference type="ARBA" id="ARBA00001585"/>
    </source>
</evidence>
<evidence type="ECO:0000259" key="10">
    <source>
        <dbReference type="Pfam" id="PF00561"/>
    </source>
</evidence>
<reference evidence="11" key="1">
    <citation type="submission" date="2021-01" db="EMBL/GenBank/DDBJ databases">
        <authorList>
            <person name="Corre E."/>
            <person name="Pelletier E."/>
            <person name="Niang G."/>
            <person name="Scheremetjew M."/>
            <person name="Finn R."/>
            <person name="Kale V."/>
            <person name="Holt S."/>
            <person name="Cochrane G."/>
            <person name="Meng A."/>
            <person name="Brown T."/>
            <person name="Cohen L."/>
        </authorList>
    </citation>
    <scope>NUCLEOTIDE SEQUENCE</scope>
    <source>
        <strain evidence="11">Isolate 1302-5</strain>
    </source>
</reference>
<dbReference type="EC" id="3.4.11.5" evidence="4"/>
<feature type="domain" description="AB hydrolase-1" evidence="10">
    <location>
        <begin position="22"/>
        <end position="134"/>
    </location>
</feature>
<keyword evidence="7" id="KW-0645">Protease</keyword>
<dbReference type="PANTHER" id="PTHR43722">
    <property type="entry name" value="PROLINE IMINOPEPTIDASE"/>
    <property type="match status" value="1"/>
</dbReference>
<accession>A0A7S4HSU4</accession>
<protein>
    <recommendedName>
        <fullName evidence="4">prolyl aminopeptidase</fullName>
        <ecNumber evidence="4">3.4.11.5</ecNumber>
    </recommendedName>
    <alternativeName>
        <fullName evidence="9">Prolyl aminopeptidase</fullName>
    </alternativeName>
</protein>
<dbReference type="InterPro" id="IPR002410">
    <property type="entry name" value="Peptidase_S33"/>
</dbReference>
<dbReference type="EMBL" id="HBKQ01004979">
    <property type="protein sequence ID" value="CAE2208013.1"/>
    <property type="molecule type" value="Transcribed_RNA"/>
</dbReference>
<gene>
    <name evidence="11" type="ORF">OAUR00152_LOCUS3444</name>
</gene>
<evidence type="ECO:0000256" key="9">
    <source>
        <dbReference type="ARBA" id="ARBA00029605"/>
    </source>
</evidence>
<evidence type="ECO:0000313" key="11">
    <source>
        <dbReference type="EMBL" id="CAE2208013.1"/>
    </source>
</evidence>
<dbReference type="PRINTS" id="PR00793">
    <property type="entry name" value="PROAMNOPTASE"/>
</dbReference>
<keyword evidence="8" id="KW-0378">Hydrolase</keyword>